<dbReference type="SUPFAM" id="SSF161098">
    <property type="entry name" value="MetI-like"/>
    <property type="match status" value="1"/>
</dbReference>
<keyword evidence="3" id="KW-1003">Cell membrane</keyword>
<feature type="transmembrane region" description="Helical" evidence="7">
    <location>
        <begin position="153"/>
        <end position="170"/>
    </location>
</feature>
<evidence type="ECO:0000256" key="4">
    <source>
        <dbReference type="ARBA" id="ARBA00022692"/>
    </source>
</evidence>
<organism evidence="9 10">
    <name type="scientific">Paenibacillus montanisoli</name>
    <dbReference type="NCBI Taxonomy" id="2081970"/>
    <lineage>
        <taxon>Bacteria</taxon>
        <taxon>Bacillati</taxon>
        <taxon>Bacillota</taxon>
        <taxon>Bacilli</taxon>
        <taxon>Bacillales</taxon>
        <taxon>Paenibacillaceae</taxon>
        <taxon>Paenibacillus</taxon>
    </lineage>
</organism>
<accession>A0A328U865</accession>
<feature type="transmembrane region" description="Helical" evidence="7">
    <location>
        <begin position="120"/>
        <end position="141"/>
    </location>
</feature>
<dbReference type="AlphaFoldDB" id="A0A328U865"/>
<dbReference type="CDD" id="cd06261">
    <property type="entry name" value="TM_PBP2"/>
    <property type="match status" value="1"/>
</dbReference>
<evidence type="ECO:0000256" key="6">
    <source>
        <dbReference type="ARBA" id="ARBA00023136"/>
    </source>
</evidence>
<evidence type="ECO:0000256" key="2">
    <source>
        <dbReference type="ARBA" id="ARBA00022448"/>
    </source>
</evidence>
<dbReference type="Gene3D" id="1.10.3720.10">
    <property type="entry name" value="MetI-like"/>
    <property type="match status" value="1"/>
</dbReference>
<dbReference type="GO" id="GO:0005886">
    <property type="term" value="C:plasma membrane"/>
    <property type="evidence" value="ECO:0007669"/>
    <property type="project" value="UniProtKB-SubCell"/>
</dbReference>
<evidence type="ECO:0000256" key="3">
    <source>
        <dbReference type="ARBA" id="ARBA00022475"/>
    </source>
</evidence>
<feature type="transmembrane region" description="Helical" evidence="7">
    <location>
        <begin position="199"/>
        <end position="220"/>
    </location>
</feature>
<feature type="domain" description="ABC transmembrane type-1" evidence="8">
    <location>
        <begin position="85"/>
        <end position="279"/>
    </location>
</feature>
<comment type="caution">
    <text evidence="9">The sequence shown here is derived from an EMBL/GenBank/DDBJ whole genome shotgun (WGS) entry which is preliminary data.</text>
</comment>
<evidence type="ECO:0000256" key="1">
    <source>
        <dbReference type="ARBA" id="ARBA00004651"/>
    </source>
</evidence>
<dbReference type="PROSITE" id="PS50928">
    <property type="entry name" value="ABC_TM1"/>
    <property type="match status" value="1"/>
</dbReference>
<dbReference type="PANTHER" id="PTHR43744:SF1">
    <property type="entry name" value="BINDING-PROTEIN-DEPENDENT TRANSPORT SYSTEMS INNER MEMBRANE COMPONENT"/>
    <property type="match status" value="1"/>
</dbReference>
<protein>
    <submittedName>
        <fullName evidence="9">Carbohydrate ABC transporter permease</fullName>
    </submittedName>
</protein>
<keyword evidence="10" id="KW-1185">Reference proteome</keyword>
<keyword evidence="2 7" id="KW-0813">Transport</keyword>
<keyword evidence="6 7" id="KW-0472">Membrane</keyword>
<evidence type="ECO:0000256" key="7">
    <source>
        <dbReference type="RuleBase" id="RU363032"/>
    </source>
</evidence>
<dbReference type="OrthoDB" id="9771544at2"/>
<sequence>MASFHSNKINPDRFSFGQWKFFAFLISLSVFMILPIIFIFSQALKPVDELFLYPPKLFVNHPTWSNFAQLFSVSNVAAVPKTKYLFNSIIVTGAVVFLSIVLCSMTGFALSKKEFKLKKVVFEVNIIALMFVPAAVTIPRYLVIEKLGLTDNFLGHILPMLSLPVGVFLVKQFVDQIPNALIEAAQLDGANDYYVFRKLVIPMIMPALATVSILAFQLAWNNAETSSLFMSKETLKTFAFYMSTLTTTTAMENNIAGQGMAAAAALLMFIPNLLIFIFMQSKVMDTMAHSGLK</sequence>
<keyword evidence="4 7" id="KW-0812">Transmembrane</keyword>
<name>A0A328U865_9BACL</name>
<dbReference type="EMBL" id="QLUW01000001">
    <property type="protein sequence ID" value="RAP77601.1"/>
    <property type="molecule type" value="Genomic_DNA"/>
</dbReference>
<gene>
    <name evidence="9" type="ORF">DL346_03745</name>
</gene>
<dbReference type="Pfam" id="PF00528">
    <property type="entry name" value="BPD_transp_1"/>
    <property type="match status" value="1"/>
</dbReference>
<dbReference type="InterPro" id="IPR000515">
    <property type="entry name" value="MetI-like"/>
</dbReference>
<evidence type="ECO:0000313" key="10">
    <source>
        <dbReference type="Proteomes" id="UP000249260"/>
    </source>
</evidence>
<feature type="transmembrane region" description="Helical" evidence="7">
    <location>
        <begin position="255"/>
        <end position="279"/>
    </location>
</feature>
<dbReference type="Proteomes" id="UP000249260">
    <property type="component" value="Unassembled WGS sequence"/>
</dbReference>
<comment type="similarity">
    <text evidence="7">Belongs to the binding-protein-dependent transport system permease family.</text>
</comment>
<evidence type="ECO:0000259" key="8">
    <source>
        <dbReference type="PROSITE" id="PS50928"/>
    </source>
</evidence>
<feature type="transmembrane region" description="Helical" evidence="7">
    <location>
        <begin position="21"/>
        <end position="44"/>
    </location>
</feature>
<dbReference type="InterPro" id="IPR035906">
    <property type="entry name" value="MetI-like_sf"/>
</dbReference>
<comment type="subcellular location">
    <subcellularLocation>
        <location evidence="1 7">Cell membrane</location>
        <topology evidence="1 7">Multi-pass membrane protein</topology>
    </subcellularLocation>
</comment>
<keyword evidence="5 7" id="KW-1133">Transmembrane helix</keyword>
<proteinExistence type="inferred from homology"/>
<dbReference type="GO" id="GO:0055085">
    <property type="term" value="P:transmembrane transport"/>
    <property type="evidence" value="ECO:0007669"/>
    <property type="project" value="InterPro"/>
</dbReference>
<evidence type="ECO:0000256" key="5">
    <source>
        <dbReference type="ARBA" id="ARBA00022989"/>
    </source>
</evidence>
<evidence type="ECO:0000313" key="9">
    <source>
        <dbReference type="EMBL" id="RAP77601.1"/>
    </source>
</evidence>
<reference evidence="9 10" key="1">
    <citation type="submission" date="2018-06" db="EMBL/GenBank/DDBJ databases">
        <title>Paenibacillus montanisoli sp. nov., isolated from mountain area soil.</title>
        <authorList>
            <person name="Wu M."/>
        </authorList>
    </citation>
    <scope>NUCLEOTIDE SEQUENCE [LARGE SCALE GENOMIC DNA]</scope>
    <source>
        <strain evidence="9 10">RA17</strain>
    </source>
</reference>
<dbReference type="RefSeq" id="WP_112880725.1">
    <property type="nucleotide sequence ID" value="NZ_QLUW01000001.1"/>
</dbReference>
<dbReference type="PANTHER" id="PTHR43744">
    <property type="entry name" value="ABC TRANSPORTER PERMEASE PROTEIN MG189-RELATED-RELATED"/>
    <property type="match status" value="1"/>
</dbReference>
<feature type="transmembrane region" description="Helical" evidence="7">
    <location>
        <begin position="84"/>
        <end position="108"/>
    </location>
</feature>